<feature type="domain" description="Lipase" evidence="7">
    <location>
        <begin position="39"/>
        <end position="242"/>
    </location>
</feature>
<dbReference type="GeneID" id="106474745"/>
<keyword evidence="8" id="KW-1185">Reference proteome</keyword>
<dbReference type="PRINTS" id="PR00823">
    <property type="entry name" value="PANCLIPASE"/>
</dbReference>
<comment type="subcellular location">
    <subcellularLocation>
        <location evidence="1">Secreted</location>
    </subcellularLocation>
</comment>
<name>A0ABM1TS98_LIMPO</name>
<evidence type="ECO:0000256" key="5">
    <source>
        <dbReference type="RuleBase" id="RU004262"/>
    </source>
</evidence>
<evidence type="ECO:0000259" key="7">
    <source>
        <dbReference type="Pfam" id="PF00151"/>
    </source>
</evidence>
<evidence type="ECO:0000256" key="2">
    <source>
        <dbReference type="ARBA" id="ARBA00010701"/>
    </source>
</evidence>
<feature type="chain" id="PRO_5046530213" evidence="6">
    <location>
        <begin position="23"/>
        <end position="246"/>
    </location>
</feature>
<dbReference type="Pfam" id="PF00151">
    <property type="entry name" value="Lipase"/>
    <property type="match status" value="1"/>
</dbReference>
<evidence type="ECO:0000313" key="8">
    <source>
        <dbReference type="Proteomes" id="UP000694941"/>
    </source>
</evidence>
<dbReference type="InterPro" id="IPR029058">
    <property type="entry name" value="AB_hydrolase_fold"/>
</dbReference>
<evidence type="ECO:0000256" key="4">
    <source>
        <dbReference type="ARBA" id="ARBA00023157"/>
    </source>
</evidence>
<dbReference type="InterPro" id="IPR002331">
    <property type="entry name" value="Lipase_panc"/>
</dbReference>
<dbReference type="PANTHER" id="PTHR11610:SF185">
    <property type="entry name" value="LD47264P"/>
    <property type="match status" value="1"/>
</dbReference>
<evidence type="ECO:0000256" key="1">
    <source>
        <dbReference type="ARBA" id="ARBA00004613"/>
    </source>
</evidence>
<dbReference type="InterPro" id="IPR000734">
    <property type="entry name" value="TAG_lipase"/>
</dbReference>
<protein>
    <submittedName>
        <fullName evidence="9">Inactive pancreatic lipase-related protein 1-like</fullName>
    </submittedName>
</protein>
<feature type="signal peptide" evidence="6">
    <location>
        <begin position="1"/>
        <end position="22"/>
    </location>
</feature>
<dbReference type="Proteomes" id="UP000694941">
    <property type="component" value="Unplaced"/>
</dbReference>
<dbReference type="PANTHER" id="PTHR11610">
    <property type="entry name" value="LIPASE"/>
    <property type="match status" value="1"/>
</dbReference>
<dbReference type="PRINTS" id="PR00821">
    <property type="entry name" value="TAGLIPASE"/>
</dbReference>
<dbReference type="InterPro" id="IPR013818">
    <property type="entry name" value="Lipase"/>
</dbReference>
<dbReference type="RefSeq" id="XP_022258754.1">
    <property type="nucleotide sequence ID" value="XM_022403046.1"/>
</dbReference>
<proteinExistence type="inferred from homology"/>
<keyword evidence="6" id="KW-0732">Signal</keyword>
<gene>
    <name evidence="9" type="primary">LOC106474745</name>
</gene>
<organism evidence="8 9">
    <name type="scientific">Limulus polyphemus</name>
    <name type="common">Atlantic horseshoe crab</name>
    <dbReference type="NCBI Taxonomy" id="6850"/>
    <lineage>
        <taxon>Eukaryota</taxon>
        <taxon>Metazoa</taxon>
        <taxon>Ecdysozoa</taxon>
        <taxon>Arthropoda</taxon>
        <taxon>Chelicerata</taxon>
        <taxon>Merostomata</taxon>
        <taxon>Xiphosura</taxon>
        <taxon>Limulidae</taxon>
        <taxon>Limulus</taxon>
    </lineage>
</organism>
<evidence type="ECO:0000256" key="3">
    <source>
        <dbReference type="ARBA" id="ARBA00022525"/>
    </source>
</evidence>
<reference evidence="9" key="1">
    <citation type="submission" date="2025-08" db="UniProtKB">
        <authorList>
            <consortium name="RefSeq"/>
        </authorList>
    </citation>
    <scope>IDENTIFICATION</scope>
    <source>
        <tissue evidence="9">Muscle</tissue>
    </source>
</reference>
<keyword evidence="3" id="KW-0964">Secreted</keyword>
<feature type="non-terminal residue" evidence="9">
    <location>
        <position position="246"/>
    </location>
</feature>
<sequence length="246" mass="27521">MWFKPLFLSLVFIMLTTPHVRTQDAEKEGESEEELLKRCYGNFGCFSIGKPFLSIYRPINLFPAHPGVLNVHLFETSRNNPKHFQRLNNDNESTSDFDPTKPVKILVHDYLEDANHPWILQMIQELLTNSDCNVVTVDWSRGATLPYTQSVANARMVGAIIAKFLTDLQEKQSVPPSNIHIIGHGVGAHIAGYVGENVPGLGRITGLDPAGPYFQKTDPQVHLDPSDAEFVDVIHTNDEHIIVNGL</sequence>
<keyword evidence="4" id="KW-1015">Disulfide bond</keyword>
<comment type="similarity">
    <text evidence="2 5">Belongs to the AB hydrolase superfamily. Lipase family.</text>
</comment>
<evidence type="ECO:0000313" key="9">
    <source>
        <dbReference type="RefSeq" id="XP_022258754.1"/>
    </source>
</evidence>
<evidence type="ECO:0000256" key="6">
    <source>
        <dbReference type="SAM" id="SignalP"/>
    </source>
</evidence>
<accession>A0ABM1TS98</accession>
<dbReference type="SUPFAM" id="SSF53474">
    <property type="entry name" value="alpha/beta-Hydrolases"/>
    <property type="match status" value="1"/>
</dbReference>
<dbReference type="Gene3D" id="3.40.50.1820">
    <property type="entry name" value="alpha/beta hydrolase"/>
    <property type="match status" value="1"/>
</dbReference>